<dbReference type="InParanoid" id="A0A6L2PMT5"/>
<dbReference type="AlphaFoldDB" id="A0A6L2PMT5"/>
<reference evidence="5" key="1">
    <citation type="submission" date="2020-01" db="EMBL/GenBank/DDBJ databases">
        <title>Draft genome sequence of the Termite Coptotermes fromosanus.</title>
        <authorList>
            <person name="Itakura S."/>
            <person name="Yosikawa Y."/>
            <person name="Umezawa K."/>
        </authorList>
    </citation>
    <scope>NUCLEOTIDE SEQUENCE [LARGE SCALE GENOMIC DNA]</scope>
</reference>
<dbReference type="GO" id="GO:0012505">
    <property type="term" value="C:endomembrane system"/>
    <property type="evidence" value="ECO:0007669"/>
    <property type="project" value="TreeGrafter"/>
</dbReference>
<dbReference type="Proteomes" id="UP000502823">
    <property type="component" value="Unassembled WGS sequence"/>
</dbReference>
<feature type="domain" description="Amidase" evidence="3">
    <location>
        <begin position="60"/>
        <end position="494"/>
    </location>
</feature>
<dbReference type="Pfam" id="PF01425">
    <property type="entry name" value="Amidase"/>
    <property type="match status" value="1"/>
</dbReference>
<dbReference type="EMBL" id="BLKM01000329">
    <property type="protein sequence ID" value="GFG31785.1"/>
    <property type="molecule type" value="Genomic_DNA"/>
</dbReference>
<feature type="active site" description="Charge relay system" evidence="2">
    <location>
        <position position="196"/>
    </location>
</feature>
<comment type="similarity">
    <text evidence="1">Belongs to the amidase family.</text>
</comment>
<evidence type="ECO:0000256" key="1">
    <source>
        <dbReference type="ARBA" id="ARBA00009199"/>
    </source>
</evidence>
<gene>
    <name evidence="4" type="ORF">Cfor_04222</name>
</gene>
<feature type="active site" description="Acyl-ester intermediate" evidence="2">
    <location>
        <position position="220"/>
    </location>
</feature>
<dbReference type="Gene3D" id="3.90.1300.10">
    <property type="entry name" value="Amidase signature (AS) domain"/>
    <property type="match status" value="1"/>
</dbReference>
<evidence type="ECO:0000256" key="2">
    <source>
        <dbReference type="PIRSR" id="PIRSR001221-1"/>
    </source>
</evidence>
<dbReference type="PANTHER" id="PTHR43372">
    <property type="entry name" value="FATTY-ACID AMIDE HYDROLASE"/>
    <property type="match status" value="1"/>
</dbReference>
<evidence type="ECO:0000313" key="4">
    <source>
        <dbReference type="EMBL" id="GFG31785.1"/>
    </source>
</evidence>
<dbReference type="OrthoDB" id="6428749at2759"/>
<accession>A0A6L2PMT5</accession>
<dbReference type="InterPro" id="IPR052739">
    <property type="entry name" value="FAAH2"/>
</dbReference>
<dbReference type="InterPro" id="IPR020556">
    <property type="entry name" value="Amidase_CS"/>
</dbReference>
<proteinExistence type="inferred from homology"/>
<evidence type="ECO:0000259" key="3">
    <source>
        <dbReference type="Pfam" id="PF01425"/>
    </source>
</evidence>
<dbReference type="FunCoup" id="A0A6L2PMT5">
    <property type="interactions" value="9"/>
</dbReference>
<dbReference type="PIRSF" id="PIRSF001221">
    <property type="entry name" value="Amidase_fungi"/>
    <property type="match status" value="1"/>
</dbReference>
<dbReference type="PROSITE" id="PS00571">
    <property type="entry name" value="AMIDASES"/>
    <property type="match status" value="1"/>
</dbReference>
<protein>
    <recommendedName>
        <fullName evidence="3">Amidase domain-containing protein</fullName>
    </recommendedName>
</protein>
<dbReference type="InterPro" id="IPR036928">
    <property type="entry name" value="AS_sf"/>
</dbReference>
<feature type="active site" description="Charge relay system" evidence="2">
    <location>
        <position position="121"/>
    </location>
</feature>
<dbReference type="InterPro" id="IPR023631">
    <property type="entry name" value="Amidase_dom"/>
</dbReference>
<name>A0A6L2PMT5_COPFO</name>
<evidence type="ECO:0000313" key="5">
    <source>
        <dbReference type="Proteomes" id="UP000502823"/>
    </source>
</evidence>
<keyword evidence="5" id="KW-1185">Reference proteome</keyword>
<organism evidence="4 5">
    <name type="scientific">Coptotermes formosanus</name>
    <name type="common">Formosan subterranean termite</name>
    <dbReference type="NCBI Taxonomy" id="36987"/>
    <lineage>
        <taxon>Eukaryota</taxon>
        <taxon>Metazoa</taxon>
        <taxon>Ecdysozoa</taxon>
        <taxon>Arthropoda</taxon>
        <taxon>Hexapoda</taxon>
        <taxon>Insecta</taxon>
        <taxon>Pterygota</taxon>
        <taxon>Neoptera</taxon>
        <taxon>Polyneoptera</taxon>
        <taxon>Dictyoptera</taxon>
        <taxon>Blattodea</taxon>
        <taxon>Blattoidea</taxon>
        <taxon>Termitoidae</taxon>
        <taxon>Rhinotermitidae</taxon>
        <taxon>Coptotermes</taxon>
    </lineage>
</organism>
<comment type="caution">
    <text evidence="4">The sequence shown here is derived from an EMBL/GenBank/DDBJ whole genome shotgun (WGS) entry which is preliminary data.</text>
</comment>
<sequence>MNLWIFIHAVVDHVINFCFSFFYDDSKRTQIPTVKESFLMESAVSLAERIRNKEVSAEVVVQGFIDRIREVNPLINSVVDERYEQALREARDADDFLACTTLSAAELKLQKPFLGVPFTTKDSTAVKGLRHTLGLISRRNIKGVEDADVVVLLKKAGGILVAVTNIPEYNLWVETRNNVYGQTLNPYNTTRTVGGSSGGEASLIATSGSPMGIGTDIGGSIRMPAFYCGIFGHKPTTGSLTPTKGLTKRTGLEGNTMVTAGPLCRYAQDLLPFLQVLLGNNISRLQLDAEVCLKDIQFFYMEESGELRSSSICEELQHTLRRAVFHFQDLSRSPVQKVRFSEMRYSFKLWRYWMTREPFDLAVELADGKGAVSVWKELPKKLLGQSDFTFATIMNLINRVILPQENAEWAESTTERLRSEIVEKLGDNGVLLYPSHPFPAVYHYSSILRPYNFGYWAIFNVLKLPVTQVPMGLSKDGLPLGIQVVAAPYNDHLCITVAKELQKAFGGWVPPFPV</sequence>
<dbReference type="PANTHER" id="PTHR43372:SF1">
    <property type="entry name" value="LD38433P"/>
    <property type="match status" value="1"/>
</dbReference>
<dbReference type="SUPFAM" id="SSF75304">
    <property type="entry name" value="Amidase signature (AS) enzymes"/>
    <property type="match status" value="1"/>
</dbReference>